<dbReference type="SUPFAM" id="SSF51735">
    <property type="entry name" value="NAD(P)-binding Rossmann-fold domains"/>
    <property type="match status" value="1"/>
</dbReference>
<dbReference type="OrthoDB" id="10268090at2759"/>
<sequence>MRIASFVYCISTAAALSTIPVVTKKPSRFLLLGGAGRIGTAAASHLLLRDPSSQIILVGRSNDGSRAVEEVRMDHPNATVSYEQVADIWEGEGPSVDRLKSLMRESDCIIHTAGPYLHRKPTPMKLAIESRCQVYVDVSDPLPYLETACLMNHTSVTTTCLLSAGAFPGMSNVMAMEAASYLGGESVHDVRFQYFTAGLGGSGPLNLYITNLGFGEPMVQYDGGQLRFFTALSGSLLGKVNFFLNNASRSIGTSGFGNEQARQRVGSQPVFAWPFPEAATVATELRARGGSTAAMGTAPGIWNTVLAILVKLIPRPWWRNETFSKFLADFSEPMVWATDKILRASDPAGVGETHAMRVDVSGRRGPHISIVQAHDSFRQCVGQSCAEFALDCLRYPAVGVELPERRYRDPIAH</sequence>
<reference evidence="2 3" key="1">
    <citation type="journal article" date="2008" name="Nature">
        <title>The Phaeodactylum genome reveals the evolutionary history of diatom genomes.</title>
        <authorList>
            <person name="Bowler C."/>
            <person name="Allen A.E."/>
            <person name="Badger J.H."/>
            <person name="Grimwood J."/>
            <person name="Jabbari K."/>
            <person name="Kuo A."/>
            <person name="Maheswari U."/>
            <person name="Martens C."/>
            <person name="Maumus F."/>
            <person name="Otillar R.P."/>
            <person name="Rayko E."/>
            <person name="Salamov A."/>
            <person name="Vandepoele K."/>
            <person name="Beszteri B."/>
            <person name="Gruber A."/>
            <person name="Heijde M."/>
            <person name="Katinka M."/>
            <person name="Mock T."/>
            <person name="Valentin K."/>
            <person name="Verret F."/>
            <person name="Berges J.A."/>
            <person name="Brownlee C."/>
            <person name="Cadoret J.P."/>
            <person name="Chiovitti A."/>
            <person name="Choi C.J."/>
            <person name="Coesel S."/>
            <person name="De Martino A."/>
            <person name="Detter J.C."/>
            <person name="Durkin C."/>
            <person name="Falciatore A."/>
            <person name="Fournet J."/>
            <person name="Haruta M."/>
            <person name="Huysman M.J."/>
            <person name="Jenkins B.D."/>
            <person name="Jiroutova K."/>
            <person name="Jorgensen R.E."/>
            <person name="Joubert Y."/>
            <person name="Kaplan A."/>
            <person name="Kroger N."/>
            <person name="Kroth P.G."/>
            <person name="La Roche J."/>
            <person name="Lindquist E."/>
            <person name="Lommer M."/>
            <person name="Martin-Jezequel V."/>
            <person name="Lopez P.J."/>
            <person name="Lucas S."/>
            <person name="Mangogna M."/>
            <person name="McGinnis K."/>
            <person name="Medlin L.K."/>
            <person name="Montsant A."/>
            <person name="Oudot-Le Secq M.P."/>
            <person name="Napoli C."/>
            <person name="Obornik M."/>
            <person name="Parker M.S."/>
            <person name="Petit J.L."/>
            <person name="Porcel B.M."/>
            <person name="Poulsen N."/>
            <person name="Robison M."/>
            <person name="Rychlewski L."/>
            <person name="Rynearson T.A."/>
            <person name="Schmutz J."/>
            <person name="Shapiro H."/>
            <person name="Siaut M."/>
            <person name="Stanley M."/>
            <person name="Sussman M.R."/>
            <person name="Taylor A.R."/>
            <person name="Vardi A."/>
            <person name="von Dassow P."/>
            <person name="Vyverman W."/>
            <person name="Willis A."/>
            <person name="Wyrwicz L.S."/>
            <person name="Rokhsar D.S."/>
            <person name="Weissenbach J."/>
            <person name="Armbrust E.V."/>
            <person name="Green B.R."/>
            <person name="Van de Peer Y."/>
            <person name="Grigoriev I.V."/>
        </authorList>
    </citation>
    <scope>NUCLEOTIDE SEQUENCE [LARGE SCALE GENOMIC DNA]</scope>
    <source>
        <strain evidence="2 3">CCAP 1055/1</strain>
    </source>
</reference>
<dbReference type="EMBL" id="CM000613">
    <property type="protein sequence ID" value="EEC47451.1"/>
    <property type="molecule type" value="Genomic_DNA"/>
</dbReference>
<dbReference type="RefSeq" id="XP_002180799.1">
    <property type="nucleotide sequence ID" value="XM_002180763.1"/>
</dbReference>
<dbReference type="GeneID" id="7201534"/>
<dbReference type="PANTHER" id="PTHR43796:SF2">
    <property type="entry name" value="CARBOXYNORSPERMIDINE SYNTHASE"/>
    <property type="match status" value="1"/>
</dbReference>
<dbReference type="Proteomes" id="UP000000759">
    <property type="component" value="Chromosome 10"/>
</dbReference>
<dbReference type="InterPro" id="IPR036291">
    <property type="entry name" value="NAD(P)-bd_dom_sf"/>
</dbReference>
<keyword evidence="1" id="KW-0732">Signal</keyword>
<feature type="signal peptide" evidence="1">
    <location>
        <begin position="1"/>
        <end position="15"/>
    </location>
</feature>
<evidence type="ECO:0000313" key="3">
    <source>
        <dbReference type="Proteomes" id="UP000000759"/>
    </source>
</evidence>
<dbReference type="Gene3D" id="3.40.50.720">
    <property type="entry name" value="NAD(P)-binding Rossmann-like Domain"/>
    <property type="match status" value="1"/>
</dbReference>
<organism evidence="2 3">
    <name type="scientific">Phaeodactylum tricornutum (strain CCAP 1055/1)</name>
    <dbReference type="NCBI Taxonomy" id="556484"/>
    <lineage>
        <taxon>Eukaryota</taxon>
        <taxon>Sar</taxon>
        <taxon>Stramenopiles</taxon>
        <taxon>Ochrophyta</taxon>
        <taxon>Bacillariophyta</taxon>
        <taxon>Bacillariophyceae</taxon>
        <taxon>Bacillariophycidae</taxon>
        <taxon>Naviculales</taxon>
        <taxon>Phaeodactylaceae</taxon>
        <taxon>Phaeodactylum</taxon>
    </lineage>
</organism>
<dbReference type="KEGG" id="pti:PHATRDRAFT_36377"/>
<protein>
    <recommendedName>
        <fullName evidence="4">Saccharopine dehydrogenase NADP binding domain-containing protein</fullName>
    </recommendedName>
</protein>
<dbReference type="PANTHER" id="PTHR43796">
    <property type="entry name" value="CARBOXYNORSPERMIDINE SYNTHASE"/>
    <property type="match status" value="1"/>
</dbReference>
<dbReference type="InParanoid" id="B7G165"/>
<evidence type="ECO:0008006" key="4">
    <source>
        <dbReference type="Google" id="ProtNLM"/>
    </source>
</evidence>
<reference evidence="3" key="2">
    <citation type="submission" date="2008-08" db="EMBL/GenBank/DDBJ databases">
        <authorList>
            <consortium name="Diatom Consortium"/>
            <person name="Grigoriev I."/>
            <person name="Grimwood J."/>
            <person name="Kuo A."/>
            <person name="Otillar R.P."/>
            <person name="Salamov A."/>
            <person name="Detter J.C."/>
            <person name="Lindquist E."/>
            <person name="Shapiro H."/>
            <person name="Lucas S."/>
            <person name="Glavina del Rio T."/>
            <person name="Pitluck S."/>
            <person name="Rokhsar D."/>
            <person name="Bowler C."/>
        </authorList>
    </citation>
    <scope>GENOME REANNOTATION</scope>
    <source>
        <strain evidence="3">CCAP 1055/1</strain>
    </source>
</reference>
<keyword evidence="3" id="KW-1185">Reference proteome</keyword>
<name>B7G165_PHATC</name>
<dbReference type="eggNOG" id="ENOG502RXRK">
    <property type="taxonomic scope" value="Eukaryota"/>
</dbReference>
<evidence type="ECO:0000256" key="1">
    <source>
        <dbReference type="SAM" id="SignalP"/>
    </source>
</evidence>
<dbReference type="AlphaFoldDB" id="B7G165"/>
<dbReference type="STRING" id="556484.B7G165"/>
<gene>
    <name evidence="2" type="ORF">PHATRDRAFT_36377</name>
</gene>
<evidence type="ECO:0000313" key="2">
    <source>
        <dbReference type="EMBL" id="EEC47451.1"/>
    </source>
</evidence>
<dbReference type="PaxDb" id="2850-Phatr36377"/>
<accession>B7G165</accession>
<feature type="chain" id="PRO_5012203778" description="Saccharopine dehydrogenase NADP binding domain-containing protein" evidence="1">
    <location>
        <begin position="16"/>
        <end position="413"/>
    </location>
</feature>
<proteinExistence type="predicted"/>